<dbReference type="PANTHER" id="PTHR30532:SF10">
    <property type="entry name" value="IRON-UPTAKE SYSTEM-BINDING PROTEIN"/>
    <property type="match status" value="1"/>
</dbReference>
<dbReference type="InterPro" id="IPR002491">
    <property type="entry name" value="ABC_transptr_periplasmic_BD"/>
</dbReference>
<accession>A0A1E3L4V0</accession>
<comment type="similarity">
    <text evidence="2">Belongs to the bacterial solute-binding protein 8 family.</text>
</comment>
<keyword evidence="3" id="KW-0813">Transport</keyword>
<comment type="caution">
    <text evidence="7">The sequence shown here is derived from an EMBL/GenBank/DDBJ whole genome shotgun (WGS) entry which is preliminary data.</text>
</comment>
<sequence length="327" mass="35360">MMKKISISILMMVMFVLLAACGNSANTTATPAGANAATASTDATSTATRTITYLNQSYTIPAQAKRIVITGSLEAMEDSILLDIHPVGAISISGKFPPLFASITDQAESIGEKVDPNFEKILSLKPDIILGTTKFDPAVLEKLKQIAPTIPYSHVATNWEANLNLLGDISGKQQQATQEINEYKANLEKAKTSLQPTLQDKQVLLVRIREGSVCLYGPDLYFNPVLYSDLGLAIPTEVASAQSQEAISIEQFAQMNPDVLFIQFSEDENPDATGALEDLQNNPIFQSIQAVKDGNVFVDVVDPLAQGGTAYSKIQFLQAFVDKLQSK</sequence>
<dbReference type="PROSITE" id="PS51257">
    <property type="entry name" value="PROKAR_LIPOPROTEIN"/>
    <property type="match status" value="1"/>
</dbReference>
<protein>
    <submittedName>
        <fullName evidence="7">Iron-uptake system-binding protein</fullName>
    </submittedName>
</protein>
<dbReference type="STRING" id="1886670.PTI45_01785"/>
<dbReference type="InterPro" id="IPR051313">
    <property type="entry name" value="Bact_iron-sidero_bind"/>
</dbReference>
<evidence type="ECO:0000313" key="8">
    <source>
        <dbReference type="Proteomes" id="UP000094578"/>
    </source>
</evidence>
<dbReference type="Gene3D" id="3.40.50.1980">
    <property type="entry name" value="Nitrogenase molybdenum iron protein domain"/>
    <property type="match status" value="2"/>
</dbReference>
<dbReference type="Proteomes" id="UP000094578">
    <property type="component" value="Unassembled WGS sequence"/>
</dbReference>
<organism evidence="7 8">
    <name type="scientific">Paenibacillus nuruki</name>
    <dbReference type="NCBI Taxonomy" id="1886670"/>
    <lineage>
        <taxon>Bacteria</taxon>
        <taxon>Bacillati</taxon>
        <taxon>Bacillota</taxon>
        <taxon>Bacilli</taxon>
        <taxon>Bacillales</taxon>
        <taxon>Paenibacillaceae</taxon>
        <taxon>Paenibacillus</taxon>
    </lineage>
</organism>
<evidence type="ECO:0000256" key="1">
    <source>
        <dbReference type="ARBA" id="ARBA00004196"/>
    </source>
</evidence>
<dbReference type="Pfam" id="PF01497">
    <property type="entry name" value="Peripla_BP_2"/>
    <property type="match status" value="1"/>
</dbReference>
<evidence type="ECO:0000256" key="2">
    <source>
        <dbReference type="ARBA" id="ARBA00008814"/>
    </source>
</evidence>
<evidence type="ECO:0000256" key="5">
    <source>
        <dbReference type="SAM" id="SignalP"/>
    </source>
</evidence>
<proteinExistence type="inferred from homology"/>
<feature type="domain" description="Fe/B12 periplasmic-binding" evidence="6">
    <location>
        <begin position="67"/>
        <end position="327"/>
    </location>
</feature>
<feature type="chain" id="PRO_5038960078" evidence="5">
    <location>
        <begin position="20"/>
        <end position="327"/>
    </location>
</feature>
<dbReference type="GO" id="GO:1901678">
    <property type="term" value="P:iron coordination entity transport"/>
    <property type="evidence" value="ECO:0007669"/>
    <property type="project" value="UniProtKB-ARBA"/>
</dbReference>
<dbReference type="PROSITE" id="PS50983">
    <property type="entry name" value="FE_B12_PBP"/>
    <property type="match status" value="1"/>
</dbReference>
<keyword evidence="8" id="KW-1185">Reference proteome</keyword>
<gene>
    <name evidence="7" type="ORF">PTI45_01785</name>
</gene>
<evidence type="ECO:0000256" key="3">
    <source>
        <dbReference type="ARBA" id="ARBA00022448"/>
    </source>
</evidence>
<reference evidence="7 8" key="1">
    <citation type="submission" date="2016-08" db="EMBL/GenBank/DDBJ databases">
        <title>Genome sequencing of Paenibacillus sp. TI45-13ar, isolated from Korean traditional nuruk.</title>
        <authorList>
            <person name="Kim S.-J."/>
        </authorList>
    </citation>
    <scope>NUCLEOTIDE SEQUENCE [LARGE SCALE GENOMIC DNA]</scope>
    <source>
        <strain evidence="7 8">TI45-13ar</strain>
    </source>
</reference>
<dbReference type="PANTHER" id="PTHR30532">
    <property type="entry name" value="IRON III DICITRATE-BINDING PERIPLASMIC PROTEIN"/>
    <property type="match status" value="1"/>
</dbReference>
<evidence type="ECO:0000313" key="7">
    <source>
        <dbReference type="EMBL" id="ODP28809.1"/>
    </source>
</evidence>
<dbReference type="GO" id="GO:0030288">
    <property type="term" value="C:outer membrane-bounded periplasmic space"/>
    <property type="evidence" value="ECO:0007669"/>
    <property type="project" value="TreeGrafter"/>
</dbReference>
<dbReference type="AlphaFoldDB" id="A0A1E3L4V0"/>
<dbReference type="SUPFAM" id="SSF53807">
    <property type="entry name" value="Helical backbone' metal receptor"/>
    <property type="match status" value="1"/>
</dbReference>
<evidence type="ECO:0000256" key="4">
    <source>
        <dbReference type="ARBA" id="ARBA00022729"/>
    </source>
</evidence>
<dbReference type="EMBL" id="MDER01000034">
    <property type="protein sequence ID" value="ODP28809.1"/>
    <property type="molecule type" value="Genomic_DNA"/>
</dbReference>
<comment type="subcellular location">
    <subcellularLocation>
        <location evidence="1">Cell envelope</location>
    </subcellularLocation>
</comment>
<dbReference type="PATRIC" id="fig|1886670.3.peg.1816"/>
<keyword evidence="4 5" id="KW-0732">Signal</keyword>
<feature type="signal peptide" evidence="5">
    <location>
        <begin position="1"/>
        <end position="19"/>
    </location>
</feature>
<evidence type="ECO:0000259" key="6">
    <source>
        <dbReference type="PROSITE" id="PS50983"/>
    </source>
</evidence>
<name>A0A1E3L4V0_9BACL</name>